<gene>
    <name evidence="2" type="ORF">SAMN05428998_12495</name>
</gene>
<dbReference type="PANTHER" id="PTHR12639:SF7">
    <property type="entry name" value="HTTM DOMAIN-CONTAINING PROTEIN"/>
    <property type="match status" value="1"/>
</dbReference>
<dbReference type="STRING" id="560819.SAMN05428998_12495"/>
<dbReference type="InterPro" id="IPR007782">
    <property type="entry name" value="VKG_COase"/>
</dbReference>
<name>A0A1Y6CHV3_9PROT</name>
<dbReference type="InterPro" id="IPR053935">
    <property type="entry name" value="VKGC_lumenal_dom"/>
</dbReference>
<feature type="domain" description="Vitamin K-dependent gamma-carboxylase lumenal" evidence="1">
    <location>
        <begin position="19"/>
        <end position="167"/>
    </location>
</feature>
<protein>
    <submittedName>
        <fullName evidence="2">Vitamin K-dependent gamma-carboxylase</fullName>
    </submittedName>
</protein>
<dbReference type="GO" id="GO:0008488">
    <property type="term" value="F:gamma-glutamyl carboxylase activity"/>
    <property type="evidence" value="ECO:0007669"/>
    <property type="project" value="InterPro"/>
</dbReference>
<dbReference type="Pfam" id="PF22777">
    <property type="entry name" value="VKGC_lumenal_dom"/>
    <property type="match status" value="1"/>
</dbReference>
<organism evidence="2 3">
    <name type="scientific">Tistlia consotensis USBA 355</name>
    <dbReference type="NCBI Taxonomy" id="560819"/>
    <lineage>
        <taxon>Bacteria</taxon>
        <taxon>Pseudomonadati</taxon>
        <taxon>Pseudomonadota</taxon>
        <taxon>Alphaproteobacteria</taxon>
        <taxon>Rhodospirillales</taxon>
        <taxon>Rhodovibrionaceae</taxon>
        <taxon>Tistlia</taxon>
    </lineage>
</organism>
<sequence length="184" mass="20906">MARARPSADDWPAPSRARKRLVLGLIAAWLALQVLVPARHWLYPGNPSWTEEGHRFAWMMKLRDKLATADFTVRDPATGRTWQVDSSQFLEPWQARKMATWPDLVRQFAHYLAAVWVERHGVAGAEVRARVCVSLNGRPPQLLVDPTIDLAAQPHSWGPDDWILPLGEPFARPPDRRGRHDLAC</sequence>
<dbReference type="GO" id="GO:0019842">
    <property type="term" value="F:vitamin binding"/>
    <property type="evidence" value="ECO:0007669"/>
    <property type="project" value="TreeGrafter"/>
</dbReference>
<accession>A0A1Y6CHV3</accession>
<dbReference type="AlphaFoldDB" id="A0A1Y6CHV3"/>
<evidence type="ECO:0000313" key="3">
    <source>
        <dbReference type="Proteomes" id="UP000192917"/>
    </source>
</evidence>
<dbReference type="RefSeq" id="WP_085125144.1">
    <property type="nucleotide sequence ID" value="NZ_FWZX01000024.1"/>
</dbReference>
<evidence type="ECO:0000259" key="1">
    <source>
        <dbReference type="Pfam" id="PF22777"/>
    </source>
</evidence>
<keyword evidence="3" id="KW-1185">Reference proteome</keyword>
<dbReference type="PANTHER" id="PTHR12639">
    <property type="entry name" value="VITAMIN K-DEPENDENT GAMMA-CARBOXYLASE"/>
    <property type="match status" value="1"/>
</dbReference>
<reference evidence="2 3" key="1">
    <citation type="submission" date="2017-04" db="EMBL/GenBank/DDBJ databases">
        <authorList>
            <person name="Afonso C.L."/>
            <person name="Miller P.J."/>
            <person name="Scott M.A."/>
            <person name="Spackman E."/>
            <person name="Goraichik I."/>
            <person name="Dimitrov K.M."/>
            <person name="Suarez D.L."/>
            <person name="Swayne D.E."/>
        </authorList>
    </citation>
    <scope>NUCLEOTIDE SEQUENCE [LARGE SCALE GENOMIC DNA]</scope>
    <source>
        <strain evidence="2 3">USBA 355</strain>
    </source>
</reference>
<dbReference type="EMBL" id="FWZX01000024">
    <property type="protein sequence ID" value="SMF63308.1"/>
    <property type="molecule type" value="Genomic_DNA"/>
</dbReference>
<proteinExistence type="predicted"/>
<dbReference type="Proteomes" id="UP000192917">
    <property type="component" value="Unassembled WGS sequence"/>
</dbReference>
<evidence type="ECO:0000313" key="2">
    <source>
        <dbReference type="EMBL" id="SMF63308.1"/>
    </source>
</evidence>